<dbReference type="Gene3D" id="2.60.120.260">
    <property type="entry name" value="Galactose-binding domain-like"/>
    <property type="match status" value="1"/>
</dbReference>
<keyword evidence="2" id="KW-0732">Signal</keyword>
<feature type="chain" id="PRO_5045802775" evidence="2">
    <location>
        <begin position="25"/>
        <end position="1199"/>
    </location>
</feature>
<dbReference type="InterPro" id="IPR005084">
    <property type="entry name" value="CBM6"/>
</dbReference>
<proteinExistence type="predicted"/>
<accession>A0ABT9ITE5</accession>
<feature type="region of interest" description="Disordered" evidence="1">
    <location>
        <begin position="223"/>
        <end position="244"/>
    </location>
</feature>
<evidence type="ECO:0000256" key="2">
    <source>
        <dbReference type="SAM" id="SignalP"/>
    </source>
</evidence>
<dbReference type="Gene3D" id="1.50.10.20">
    <property type="match status" value="1"/>
</dbReference>
<dbReference type="PROSITE" id="PS51175">
    <property type="entry name" value="CBM6"/>
    <property type="match status" value="1"/>
</dbReference>
<dbReference type="Pfam" id="PF03422">
    <property type="entry name" value="CBM_6"/>
    <property type="match status" value="1"/>
</dbReference>
<dbReference type="Proteomes" id="UP001231941">
    <property type="component" value="Unassembled WGS sequence"/>
</dbReference>
<dbReference type="SUPFAM" id="SSF81853">
    <property type="entry name" value="Family 10 polysaccharide lyase"/>
    <property type="match status" value="1"/>
</dbReference>
<evidence type="ECO:0000259" key="4">
    <source>
        <dbReference type="PROSITE" id="PS51272"/>
    </source>
</evidence>
<evidence type="ECO:0000313" key="6">
    <source>
        <dbReference type="Proteomes" id="UP001231941"/>
    </source>
</evidence>
<evidence type="ECO:0000313" key="5">
    <source>
        <dbReference type="EMBL" id="MDP5272613.1"/>
    </source>
</evidence>
<dbReference type="PROSITE" id="PS51272">
    <property type="entry name" value="SLH"/>
    <property type="match status" value="1"/>
</dbReference>
<dbReference type="NCBIfam" id="TIGR02474">
    <property type="entry name" value="pec_lyase"/>
    <property type="match status" value="1"/>
</dbReference>
<dbReference type="InterPro" id="IPR008979">
    <property type="entry name" value="Galactose-bd-like_sf"/>
</dbReference>
<comment type="caution">
    <text evidence="5">The sequence shown here is derived from an EMBL/GenBank/DDBJ whole genome shotgun (WGS) entry which is preliminary data.</text>
</comment>
<feature type="domain" description="SLH" evidence="4">
    <location>
        <begin position="444"/>
        <end position="507"/>
    </location>
</feature>
<feature type="signal peptide" evidence="2">
    <location>
        <begin position="1"/>
        <end position="24"/>
    </location>
</feature>
<dbReference type="EC" id="4.2.2.2" evidence="5"/>
<dbReference type="RefSeq" id="WP_305989927.1">
    <property type="nucleotide sequence ID" value="NZ_JAVAMP010000001.1"/>
</dbReference>
<name>A0ABT9ITE5_9BACL</name>
<feature type="domain" description="CBM6" evidence="3">
    <location>
        <begin position="245"/>
        <end position="370"/>
    </location>
</feature>
<reference evidence="5 6" key="1">
    <citation type="submission" date="2023-08" db="EMBL/GenBank/DDBJ databases">
        <authorList>
            <person name="Park J.-S."/>
        </authorList>
    </citation>
    <scope>NUCLEOTIDE SEQUENCE [LARGE SCALE GENOMIC DNA]</scope>
    <source>
        <strain evidence="5 6">2205SS18-9</strain>
    </source>
</reference>
<protein>
    <submittedName>
        <fullName evidence="5">Pectate lyase</fullName>
        <ecNumber evidence="5">4.2.2.2</ecNumber>
    </submittedName>
</protein>
<dbReference type="EMBL" id="JAVAMP010000001">
    <property type="protein sequence ID" value="MDP5272613.1"/>
    <property type="molecule type" value="Genomic_DNA"/>
</dbReference>
<keyword evidence="5" id="KW-0456">Lyase</keyword>
<dbReference type="InterPro" id="IPR001119">
    <property type="entry name" value="SLH_dom"/>
</dbReference>
<gene>
    <name evidence="5" type="primary">pelA</name>
    <name evidence="5" type="ORF">Q5Y73_00680</name>
</gene>
<dbReference type="GO" id="GO:0030570">
    <property type="term" value="F:pectate lyase activity"/>
    <property type="evidence" value="ECO:0007669"/>
    <property type="project" value="UniProtKB-EC"/>
</dbReference>
<evidence type="ECO:0000259" key="3">
    <source>
        <dbReference type="PROSITE" id="PS51175"/>
    </source>
</evidence>
<dbReference type="CDD" id="cd04082">
    <property type="entry name" value="CBM35_pectate_lyase-like"/>
    <property type="match status" value="1"/>
</dbReference>
<evidence type="ECO:0000256" key="1">
    <source>
        <dbReference type="SAM" id="MobiDB-lite"/>
    </source>
</evidence>
<dbReference type="InterPro" id="IPR012669">
    <property type="entry name" value="Pectate_lyase"/>
</dbReference>
<organism evidence="5 6">
    <name type="scientific">Chengkuizengella axinellae</name>
    <dbReference type="NCBI Taxonomy" id="3064388"/>
    <lineage>
        <taxon>Bacteria</taxon>
        <taxon>Bacillati</taxon>
        <taxon>Bacillota</taxon>
        <taxon>Bacilli</taxon>
        <taxon>Bacillales</taxon>
        <taxon>Paenibacillaceae</taxon>
        <taxon>Chengkuizengella</taxon>
    </lineage>
</organism>
<dbReference type="Pfam" id="PF09492">
    <property type="entry name" value="Pec_lyase"/>
    <property type="match status" value="1"/>
</dbReference>
<dbReference type="SUPFAM" id="SSF49785">
    <property type="entry name" value="Galactose-binding domain-like"/>
    <property type="match status" value="1"/>
</dbReference>
<dbReference type="Pfam" id="PF00395">
    <property type="entry name" value="SLH"/>
    <property type="match status" value="1"/>
</dbReference>
<sequence length="1199" mass="131895">MMKKICTIGLIYFMAVFTVLTSFAAPISLVNAEDGTEEIVVVDANFNEDVVGGAPSGFDVSEGGGTVTVVETEASNRIVFLDDTSDSTNVALSTNFEALGNLVTVDMKFMQPSYTSSTKVARLKGKGQAAVIIETKKVDDVNSITYRHSGDTYEPLISVEDGVWYDIQIVSDIAEQSADVYINGELKIENAPFYKAAEQIDFFESFTPNSSTKGHQVDDIVIQGFPAGSDDGGGDDGGNPPSEEGIYEAEYAVGSGTIVDNKHPGYTGEGFVDFNPNQPGGYLEWTVEVAAADEYNLGFRYSHGKDDNRPAEIQVNGEVVEAVLEFPSTGDYTNYKYVGVNVELGEGQHVIRLTGTGPDGGANIDHLRVIDSDLIDEEEPEIVTEEVELSELLDDSMITKLVEDNVLLQGERDLTQDITRVEFMALINNLFGFSAEETYKGIEVKEQVWEISTEEWASYVLETAQAAGYIDSDQDGEIRPDEPITRKELAAVINQLLDLNENSQSDQSDGSIGVLISEGILVPQSGGGFGANKPLSYQEALEIIERVAERLIVPYEETVVVDANFNADVLGSAPAGFDVDEAGGTVTVVETDDINYSVFLDDTSDSTNVDLSTSFEALGHKVTLDMKFMQPSYTSSTKVVRLKGDGDVAVVLETKKVNDVNSISYRHSDDSHEPLIAAESGVWYDIQVIADIGSQTADVLINGELKIENAPFYKSANQIDYFESYSPNSSTKGHVVDDIVIKGTLLSELKEPEFVHIARAEAISEELVLVALNGTFENFDVQDIKLSTSTASWSSLYNVLDHNLAVDKAAVTEDIFGNTLLVLHTLDQLGEGATYFEDESQVFTGDLDAAILQADHLMTWQMDHGGWTKSMEDKYIRPWDGVEKRSTQLGPDGETELGSIDNDATVKEIRFISEVYRETNEDQYKESVQKGIDFLLTMQYETGGFPQVYPERGNEGEIIQYSNDVTFNDDAMVNVLELFDDILNEAYPFDNGIVDEEVKMQLQASLDSAIDYILNAQIEVNGKLTAWCAQHDPFTYEPTGARTYEHPSISGSESVGIVKFLMAIDNPSDEVTNAVKSALEWFDEVKLEGIRYISADPNGEYFVEDPNAVTWYRFYDLETMEPIFSGRDGVIKRTIQEIEQERRDGYSWGGGYANSLLETATTTGYYVGKVYARVDASESIDVNGRTLKEDEIKQVTDGM</sequence>
<keyword evidence="6" id="KW-1185">Reference proteome</keyword>